<evidence type="ECO:0000256" key="1">
    <source>
        <dbReference type="ARBA" id="ARBA00001971"/>
    </source>
</evidence>
<evidence type="ECO:0000256" key="13">
    <source>
        <dbReference type="PIRSR" id="PIRSR602401-1"/>
    </source>
</evidence>
<dbReference type="OMA" id="KHPFAGM"/>
<gene>
    <name evidence="15" type="ORF">HERILL_LOCUS14934</name>
</gene>
<proteinExistence type="inferred from homology"/>
<dbReference type="Pfam" id="PF00067">
    <property type="entry name" value="p450"/>
    <property type="match status" value="1"/>
</dbReference>
<evidence type="ECO:0000256" key="12">
    <source>
        <dbReference type="ARBA" id="ARBA00023136"/>
    </source>
</evidence>
<accession>A0A7R8Z428</accession>
<dbReference type="GO" id="GO:0004497">
    <property type="term" value="F:monooxygenase activity"/>
    <property type="evidence" value="ECO:0007669"/>
    <property type="project" value="UniProtKB-KW"/>
</dbReference>
<keyword evidence="16" id="KW-1185">Reference proteome</keyword>
<keyword evidence="6 13" id="KW-0479">Metal-binding</keyword>
<dbReference type="GO" id="GO:0020037">
    <property type="term" value="F:heme binding"/>
    <property type="evidence" value="ECO:0007669"/>
    <property type="project" value="InterPro"/>
</dbReference>
<evidence type="ECO:0000256" key="2">
    <source>
        <dbReference type="ARBA" id="ARBA00004174"/>
    </source>
</evidence>
<evidence type="ECO:0000256" key="10">
    <source>
        <dbReference type="ARBA" id="ARBA00023004"/>
    </source>
</evidence>
<dbReference type="Proteomes" id="UP000594454">
    <property type="component" value="Chromosome 6"/>
</dbReference>
<evidence type="ECO:0000313" key="16">
    <source>
        <dbReference type="Proteomes" id="UP000594454"/>
    </source>
</evidence>
<dbReference type="GO" id="GO:0005789">
    <property type="term" value="C:endoplasmic reticulum membrane"/>
    <property type="evidence" value="ECO:0007669"/>
    <property type="project" value="UniProtKB-SubCell"/>
</dbReference>
<dbReference type="CDD" id="cd11056">
    <property type="entry name" value="CYP6-like"/>
    <property type="match status" value="1"/>
</dbReference>
<keyword evidence="10 13" id="KW-0408">Iron</keyword>
<dbReference type="EMBL" id="LR899014">
    <property type="protein sequence ID" value="CAD7092582.1"/>
    <property type="molecule type" value="Genomic_DNA"/>
</dbReference>
<dbReference type="FunCoup" id="A0A7R8Z428">
    <property type="interactions" value="96"/>
</dbReference>
<organism evidence="15 16">
    <name type="scientific">Hermetia illucens</name>
    <name type="common">Black soldier fly</name>
    <dbReference type="NCBI Taxonomy" id="343691"/>
    <lineage>
        <taxon>Eukaryota</taxon>
        <taxon>Metazoa</taxon>
        <taxon>Ecdysozoa</taxon>
        <taxon>Arthropoda</taxon>
        <taxon>Hexapoda</taxon>
        <taxon>Insecta</taxon>
        <taxon>Pterygota</taxon>
        <taxon>Neoptera</taxon>
        <taxon>Endopterygota</taxon>
        <taxon>Diptera</taxon>
        <taxon>Brachycera</taxon>
        <taxon>Stratiomyomorpha</taxon>
        <taxon>Stratiomyidae</taxon>
        <taxon>Hermetiinae</taxon>
        <taxon>Hermetia</taxon>
    </lineage>
</organism>
<feature type="binding site" description="axial binding residue" evidence="13">
    <location>
        <position position="447"/>
    </location>
    <ligand>
        <name>heme</name>
        <dbReference type="ChEBI" id="CHEBI:30413"/>
    </ligand>
    <ligandPart>
        <name>Fe</name>
        <dbReference type="ChEBI" id="CHEBI:18248"/>
    </ligandPart>
</feature>
<protein>
    <recommendedName>
        <fullName evidence="17">Cytochrome P450</fullName>
    </recommendedName>
</protein>
<dbReference type="InterPro" id="IPR001128">
    <property type="entry name" value="Cyt_P450"/>
</dbReference>
<dbReference type="InterPro" id="IPR002401">
    <property type="entry name" value="Cyt_P450_E_grp-I"/>
</dbReference>
<comment type="subcellular location">
    <subcellularLocation>
        <location evidence="3">Endoplasmic reticulum membrane</location>
        <topology evidence="3">Peripheral membrane protein</topology>
    </subcellularLocation>
    <subcellularLocation>
        <location evidence="2">Microsome membrane</location>
        <topology evidence="2">Peripheral membrane protein</topology>
    </subcellularLocation>
</comment>
<dbReference type="InterPro" id="IPR050476">
    <property type="entry name" value="Insect_CytP450_Detox"/>
</dbReference>
<evidence type="ECO:0000256" key="8">
    <source>
        <dbReference type="ARBA" id="ARBA00022848"/>
    </source>
</evidence>
<keyword evidence="7" id="KW-0256">Endoplasmic reticulum</keyword>
<evidence type="ECO:0000256" key="3">
    <source>
        <dbReference type="ARBA" id="ARBA00004406"/>
    </source>
</evidence>
<dbReference type="PRINTS" id="PR00385">
    <property type="entry name" value="P450"/>
</dbReference>
<dbReference type="AlphaFoldDB" id="A0A7R8Z428"/>
<keyword evidence="5 13" id="KW-0349">Heme</keyword>
<evidence type="ECO:0000256" key="11">
    <source>
        <dbReference type="ARBA" id="ARBA00023033"/>
    </source>
</evidence>
<name>A0A7R8Z428_HERIL</name>
<dbReference type="PROSITE" id="PS00086">
    <property type="entry name" value="CYTOCHROME_P450"/>
    <property type="match status" value="1"/>
</dbReference>
<evidence type="ECO:0000313" key="15">
    <source>
        <dbReference type="EMBL" id="CAD7092582.1"/>
    </source>
</evidence>
<dbReference type="PANTHER" id="PTHR24292:SF103">
    <property type="entry name" value="CYTOCHROME P450 6BS1"/>
    <property type="match status" value="1"/>
</dbReference>
<evidence type="ECO:0000256" key="6">
    <source>
        <dbReference type="ARBA" id="ARBA00022723"/>
    </source>
</evidence>
<comment type="cofactor">
    <cofactor evidence="1 13">
        <name>heme</name>
        <dbReference type="ChEBI" id="CHEBI:30413"/>
    </cofactor>
</comment>
<evidence type="ECO:0000256" key="7">
    <source>
        <dbReference type="ARBA" id="ARBA00022824"/>
    </source>
</evidence>
<evidence type="ECO:0000256" key="5">
    <source>
        <dbReference type="ARBA" id="ARBA00022617"/>
    </source>
</evidence>
<keyword evidence="12" id="KW-0472">Membrane</keyword>
<evidence type="ECO:0000256" key="9">
    <source>
        <dbReference type="ARBA" id="ARBA00023002"/>
    </source>
</evidence>
<dbReference type="OrthoDB" id="2789670at2759"/>
<dbReference type="PRINTS" id="PR00463">
    <property type="entry name" value="EP450I"/>
</dbReference>
<evidence type="ECO:0000256" key="14">
    <source>
        <dbReference type="RuleBase" id="RU000461"/>
    </source>
</evidence>
<evidence type="ECO:0000256" key="4">
    <source>
        <dbReference type="ARBA" id="ARBA00010617"/>
    </source>
</evidence>
<dbReference type="InterPro" id="IPR017972">
    <property type="entry name" value="Cyt_P450_CS"/>
</dbReference>
<dbReference type="InterPro" id="IPR036396">
    <property type="entry name" value="Cyt_P450_sf"/>
</dbReference>
<sequence length="502" mass="57623">MALIPLFLLGLIALLTGVYLYIKHNYTYWRKRGVPYLEPSLPFGNIRAFNRILHSSQRIGRLYDQLKGKGPFAGIYLFHQPVVLATDLDFVKTVLIKDFNSFRDRGMYFNERDDPLTGNLFSVDGPKWRQLRLKLTPTFTSSKMKFMFPIIVEVGEQLQIALRKQFEQSPEVEIKDILARYTTDVIGTCAFGIECNSLKDPQAEFRVMGKKVFDTPRSGIFKRIFMATSRDLAKKLKLKRYHDDVSEFFMKVVREAINLRKDHGVQRNDFMDLLIQLMDTGKIKDDPDSEVGKITFEQLAAQAFVFFLAGFETSSNSMAYVLYELALNQDIQDKARKSIDETLKKHDGQLTYESLMEMTYIHQIVYESLRKYPPSGLVFRVATENYSVPDTDKIIEKGTMVMVPVYGIHHDPDFYPDPEVFNPDRFAPDAERNANAFLPFGEGPRTCIGLRFGLMQARVGIAMLLRQFKFSICDKTMIPLVFATNNVVLSPKGGLYLKIETV</sequence>
<dbReference type="InParanoid" id="A0A7R8Z428"/>
<keyword evidence="9 14" id="KW-0560">Oxidoreductase</keyword>
<dbReference type="GO" id="GO:0005506">
    <property type="term" value="F:iron ion binding"/>
    <property type="evidence" value="ECO:0007669"/>
    <property type="project" value="InterPro"/>
</dbReference>
<keyword evidence="11 14" id="KW-0503">Monooxygenase</keyword>
<reference evidence="15 16" key="1">
    <citation type="submission" date="2020-11" db="EMBL/GenBank/DDBJ databases">
        <authorList>
            <person name="Wallbank WR R."/>
            <person name="Pardo Diaz C."/>
            <person name="Kozak K."/>
            <person name="Martin S."/>
            <person name="Jiggins C."/>
            <person name="Moest M."/>
            <person name="Warren A I."/>
            <person name="Generalovic N T."/>
            <person name="Byers J.R.P. K."/>
            <person name="Montejo-Kovacevich G."/>
            <person name="Yen C E."/>
        </authorList>
    </citation>
    <scope>NUCLEOTIDE SEQUENCE [LARGE SCALE GENOMIC DNA]</scope>
</reference>
<dbReference type="GO" id="GO:0016705">
    <property type="term" value="F:oxidoreductase activity, acting on paired donors, with incorporation or reduction of molecular oxygen"/>
    <property type="evidence" value="ECO:0007669"/>
    <property type="project" value="InterPro"/>
</dbReference>
<evidence type="ECO:0008006" key="17">
    <source>
        <dbReference type="Google" id="ProtNLM"/>
    </source>
</evidence>
<dbReference type="FunFam" id="1.10.630.10:FF:000042">
    <property type="entry name" value="Cytochrome P450"/>
    <property type="match status" value="1"/>
</dbReference>
<dbReference type="PANTHER" id="PTHR24292">
    <property type="entry name" value="CYTOCHROME P450"/>
    <property type="match status" value="1"/>
</dbReference>
<comment type="similarity">
    <text evidence="4 14">Belongs to the cytochrome P450 family.</text>
</comment>
<keyword evidence="8" id="KW-0492">Microsome</keyword>
<dbReference type="SUPFAM" id="SSF48264">
    <property type="entry name" value="Cytochrome P450"/>
    <property type="match status" value="1"/>
</dbReference>
<dbReference type="Gene3D" id="1.10.630.10">
    <property type="entry name" value="Cytochrome P450"/>
    <property type="match status" value="1"/>
</dbReference>